<proteinExistence type="predicted"/>
<dbReference type="EMBL" id="JAAXYO010000154">
    <property type="protein sequence ID" value="MBU2788611.1"/>
    <property type="molecule type" value="Genomic_DNA"/>
</dbReference>
<comment type="caution">
    <text evidence="1">The sequence shown here is derived from an EMBL/GenBank/DDBJ whole genome shotgun (WGS) entry which is preliminary data.</text>
</comment>
<gene>
    <name evidence="1" type="ORF">HFQ13_10455</name>
</gene>
<dbReference type="AlphaFoldDB" id="A0AAE2YQV9"/>
<protein>
    <submittedName>
        <fullName evidence="1">Uncharacterized protein</fullName>
    </submittedName>
</protein>
<sequence>MDSAPKDGTPILAYCVHESETQIDDSGEYTTYGAHVNEFTPVPDGFHVLVWGGEYDSDDSDYEDFDLDNHFHVPNWWFRHGSDFEEVAAPVAWKPILDKQAKIPE</sequence>
<organism evidence="1 2">
    <name type="scientific">Igneacidithiobacillus copahuensis</name>
    <dbReference type="NCBI Taxonomy" id="2724909"/>
    <lineage>
        <taxon>Bacteria</taxon>
        <taxon>Pseudomonadati</taxon>
        <taxon>Pseudomonadota</taxon>
        <taxon>Acidithiobacillia</taxon>
        <taxon>Acidithiobacillales</taxon>
        <taxon>Acidithiobacillaceae</taxon>
        <taxon>Igneacidithiobacillus</taxon>
    </lineage>
</organism>
<evidence type="ECO:0000313" key="2">
    <source>
        <dbReference type="Proteomes" id="UP001197378"/>
    </source>
</evidence>
<name>A0AAE2YQV9_9PROT</name>
<keyword evidence="2" id="KW-1185">Reference proteome</keyword>
<evidence type="ECO:0000313" key="1">
    <source>
        <dbReference type="EMBL" id="MBU2788611.1"/>
    </source>
</evidence>
<dbReference type="Proteomes" id="UP001197378">
    <property type="component" value="Unassembled WGS sequence"/>
</dbReference>
<reference evidence="1" key="1">
    <citation type="journal article" date="2021" name="ISME J.">
        <title>Genomic evolution of the class Acidithiobacillia: deep-branching Proteobacteria living in extreme acidic conditions.</title>
        <authorList>
            <person name="Moya-Beltran A."/>
            <person name="Beard S."/>
            <person name="Rojas-Villalobos C."/>
            <person name="Issotta F."/>
            <person name="Gallardo Y."/>
            <person name="Ulloa R."/>
            <person name="Giaveno A."/>
            <person name="Degli Esposti M."/>
            <person name="Johnson D.B."/>
            <person name="Quatrini R."/>
        </authorList>
    </citation>
    <scope>NUCLEOTIDE SEQUENCE</scope>
    <source>
        <strain evidence="1">VAN18-1</strain>
    </source>
</reference>
<accession>A0AAE2YQV9</accession>